<dbReference type="GO" id="GO:0003677">
    <property type="term" value="F:DNA binding"/>
    <property type="evidence" value="ECO:0007669"/>
    <property type="project" value="InterPro"/>
</dbReference>
<organism evidence="4 5">
    <name type="scientific">Paraburkholderia madseniana</name>
    <dbReference type="NCBI Taxonomy" id="2599607"/>
    <lineage>
        <taxon>Bacteria</taxon>
        <taxon>Pseudomonadati</taxon>
        <taxon>Pseudomonadota</taxon>
        <taxon>Betaproteobacteria</taxon>
        <taxon>Burkholderiales</taxon>
        <taxon>Burkholderiaceae</taxon>
        <taxon>Paraburkholderia</taxon>
    </lineage>
</organism>
<gene>
    <name evidence="4" type="ORF">FSO04_42775</name>
</gene>
<accession>A0A6N6W0H0</accession>
<feature type="region of interest" description="Disordered" evidence="2">
    <location>
        <begin position="409"/>
        <end position="489"/>
    </location>
</feature>
<dbReference type="AlphaFoldDB" id="A0A6N6W0H0"/>
<feature type="compositionally biased region" description="Basic and acidic residues" evidence="2">
    <location>
        <begin position="551"/>
        <end position="567"/>
    </location>
</feature>
<evidence type="ECO:0000256" key="1">
    <source>
        <dbReference type="ARBA" id="ARBA00023172"/>
    </source>
</evidence>
<feature type="region of interest" description="Disordered" evidence="2">
    <location>
        <begin position="507"/>
        <end position="575"/>
    </location>
</feature>
<evidence type="ECO:0000256" key="2">
    <source>
        <dbReference type="SAM" id="MobiDB-lite"/>
    </source>
</evidence>
<evidence type="ECO:0000313" key="4">
    <source>
        <dbReference type="EMBL" id="KAE8753876.1"/>
    </source>
</evidence>
<comment type="caution">
    <text evidence="4">The sequence shown here is derived from an EMBL/GenBank/DDBJ whole genome shotgun (WGS) entry which is preliminary data.</text>
</comment>
<dbReference type="GO" id="GO:0006310">
    <property type="term" value="P:DNA recombination"/>
    <property type="evidence" value="ECO:0007669"/>
    <property type="project" value="UniProtKB-KW"/>
</dbReference>
<dbReference type="InterPro" id="IPR011010">
    <property type="entry name" value="DNA_brk_join_enz"/>
</dbReference>
<name>A0A6N6W0H0_9BURK</name>
<keyword evidence="1" id="KW-0233">DNA recombination</keyword>
<dbReference type="Pfam" id="PF12835">
    <property type="entry name" value="Integrase_1"/>
    <property type="match status" value="1"/>
</dbReference>
<dbReference type="SUPFAM" id="SSF56349">
    <property type="entry name" value="DNA breaking-rejoining enzymes"/>
    <property type="match status" value="1"/>
</dbReference>
<proteinExistence type="predicted"/>
<dbReference type="GO" id="GO:0015074">
    <property type="term" value="P:DNA integration"/>
    <property type="evidence" value="ECO:0007669"/>
    <property type="project" value="InterPro"/>
</dbReference>
<evidence type="ECO:0000313" key="5">
    <source>
        <dbReference type="Proteomes" id="UP000463700"/>
    </source>
</evidence>
<dbReference type="Proteomes" id="UP000463700">
    <property type="component" value="Unassembled WGS sequence"/>
</dbReference>
<sequence length="575" mass="63923">MREFACLLPGAQRYARRTTTDSEIGAWKVASFQCRVSRRTLGDARQCHTSTGAAFHIMEGWNMAKDARGIDDRTNDAGEKGATETKGWKAQLQEIIDANVHKRVNGRVASNRTMEHNATVLFVAFKTMHYKLGLTPLPRNIAERHIRTLARYWYEEGRAAATMRNDLSVLRKFCRWIGKPNLVKKLEEYLPDASPERLTVSATAKVTKSWSANGIDVERKLQEALAIDDRFGMMIAMQLAFGLRRREAIRLRPWVSDQRDLGKSVFIVYDGAKGGKQRILPIEFEFQVWVLDQVKQQIGKRDCLGWKKTIRGKNATLENNIDRYDYYMAKLGISKENCSVCGHGLRAEYAENCALLEGFTPATLGGTGDEMSPEELRIKHKRVSERLGHHRTRVTASYCGSTAANAKEAAAKREAAEKSALAEPHDQPVVNSNGAKGSLPDAKRVDAEERAMHDVSTESVPGDKPESTAPMVDGARAAGGTTQSTGDDKVTTIAEPQGREFFGGYYKNAPAGRKHPDELETKQAKRTVAGDVSLAAGDGERKRQLASAKRPAIDERQLRLPLKDRLTAKLTRGKK</sequence>
<dbReference type="OrthoDB" id="5394387at2"/>
<reference evidence="4 5" key="1">
    <citation type="journal article" date="2020" name="Int. J. Syst. Evol. Microbiol.">
        <title>Paraburkholderia madseniana sp. nov., a phenolic acid-degrading bacterium isolated from acidic forest soil.</title>
        <authorList>
            <person name="Wilhelm R.C."/>
            <person name="Murphy S.J.L."/>
            <person name="Feriancek N.M."/>
            <person name="Karasz D.C."/>
            <person name="DeRito C.M."/>
            <person name="Newman J.D."/>
            <person name="Buckley D.H."/>
        </authorList>
    </citation>
    <scope>NUCLEOTIDE SEQUENCE [LARGE SCALE GENOMIC DNA]</scope>
    <source>
        <strain evidence="4 5">RP11</strain>
    </source>
</reference>
<dbReference type="InterPro" id="IPR013762">
    <property type="entry name" value="Integrase-like_cat_sf"/>
</dbReference>
<feature type="compositionally biased region" description="Basic and acidic residues" evidence="2">
    <location>
        <begin position="514"/>
        <end position="523"/>
    </location>
</feature>
<protein>
    <recommendedName>
        <fullName evidence="3">Integrase catalytic domain-containing protein</fullName>
    </recommendedName>
</protein>
<feature type="compositionally biased region" description="Basic and acidic residues" evidence="2">
    <location>
        <begin position="441"/>
        <end position="466"/>
    </location>
</feature>
<evidence type="ECO:0000259" key="3">
    <source>
        <dbReference type="Pfam" id="PF12835"/>
    </source>
</evidence>
<feature type="domain" description="Integrase catalytic" evidence="3">
    <location>
        <begin position="219"/>
        <end position="351"/>
    </location>
</feature>
<dbReference type="InterPro" id="IPR024456">
    <property type="entry name" value="Integrase_catalytic_putative"/>
</dbReference>
<dbReference type="Gene3D" id="1.10.443.10">
    <property type="entry name" value="Intergrase catalytic core"/>
    <property type="match status" value="1"/>
</dbReference>
<dbReference type="EMBL" id="VOSW01000162">
    <property type="protein sequence ID" value="KAE8753876.1"/>
    <property type="molecule type" value="Genomic_DNA"/>
</dbReference>